<keyword evidence="2" id="KW-1133">Transmembrane helix</keyword>
<evidence type="ECO:0000313" key="3">
    <source>
        <dbReference type="EMBL" id="PVD35281.1"/>
    </source>
</evidence>
<dbReference type="Proteomes" id="UP000245119">
    <property type="component" value="Linkage Group LG3"/>
</dbReference>
<keyword evidence="2" id="KW-0812">Transmembrane</keyword>
<dbReference type="AlphaFoldDB" id="A0A2T7PPD6"/>
<proteinExistence type="predicted"/>
<reference evidence="3 4" key="1">
    <citation type="submission" date="2018-04" db="EMBL/GenBank/DDBJ databases">
        <title>The genome of golden apple snail Pomacea canaliculata provides insight into stress tolerance and invasive adaptation.</title>
        <authorList>
            <person name="Liu C."/>
            <person name="Liu B."/>
            <person name="Ren Y."/>
            <person name="Zhang Y."/>
            <person name="Wang H."/>
            <person name="Li S."/>
            <person name="Jiang F."/>
            <person name="Yin L."/>
            <person name="Zhang G."/>
            <person name="Qian W."/>
            <person name="Fan W."/>
        </authorList>
    </citation>
    <scope>NUCLEOTIDE SEQUENCE [LARGE SCALE GENOMIC DNA]</scope>
    <source>
        <strain evidence="3">SZHN2017</strain>
        <tissue evidence="3">Muscle</tissue>
    </source>
</reference>
<dbReference type="OrthoDB" id="10067585at2759"/>
<evidence type="ECO:0000313" key="4">
    <source>
        <dbReference type="Proteomes" id="UP000245119"/>
    </source>
</evidence>
<dbReference type="EMBL" id="PZQS01000003">
    <property type="protein sequence ID" value="PVD35281.1"/>
    <property type="molecule type" value="Genomic_DNA"/>
</dbReference>
<evidence type="ECO:0000256" key="2">
    <source>
        <dbReference type="SAM" id="Phobius"/>
    </source>
</evidence>
<protein>
    <submittedName>
        <fullName evidence="3">Uncharacterized protein</fullName>
    </submittedName>
</protein>
<feature type="region of interest" description="Disordered" evidence="1">
    <location>
        <begin position="352"/>
        <end position="384"/>
    </location>
</feature>
<feature type="compositionally biased region" description="Low complexity" evidence="1">
    <location>
        <begin position="352"/>
        <end position="364"/>
    </location>
</feature>
<keyword evidence="4" id="KW-1185">Reference proteome</keyword>
<organism evidence="3 4">
    <name type="scientific">Pomacea canaliculata</name>
    <name type="common">Golden apple snail</name>
    <dbReference type="NCBI Taxonomy" id="400727"/>
    <lineage>
        <taxon>Eukaryota</taxon>
        <taxon>Metazoa</taxon>
        <taxon>Spiralia</taxon>
        <taxon>Lophotrochozoa</taxon>
        <taxon>Mollusca</taxon>
        <taxon>Gastropoda</taxon>
        <taxon>Caenogastropoda</taxon>
        <taxon>Architaenioglossa</taxon>
        <taxon>Ampullarioidea</taxon>
        <taxon>Ampullariidae</taxon>
        <taxon>Pomacea</taxon>
    </lineage>
</organism>
<name>A0A2T7PPD6_POMCA</name>
<evidence type="ECO:0000256" key="1">
    <source>
        <dbReference type="SAM" id="MobiDB-lite"/>
    </source>
</evidence>
<sequence length="384" mass="41334">MRLTATIKREGKVWGHSNCITTVGSLGQGVGSQCITTVGSLGQGVGSQCITTVGNLGHGVGSQCITTVGNLGQGVGSQCIRTVGKLEGRSPSRRSSAAVSTASLALQWLTTLLGFRLLILRMTSEFSYEPSVVSRSRLSDTAILKYSRKLSGGLIVRVVSVVCMSLYVFRYLAQGKIDAVPGQKVPPSTLGVHPGRHRLVRNRCHRAPDHCPPLSGQGSEGLGNRVAVLLLLSPHRQLVDTLFTYPALGVAVYCFQCYCFACVVSQYQELSEGRGTYEFLYKPRRRQHLSQPLADGDLYSPPYWAQLPPYSKVDLHKEFNPPGYEEAADQSHAAYDNPAFVTASSASLSASLQSCRGQQQGQGQAITPGDVACPAPSHRPRAER</sequence>
<gene>
    <name evidence="3" type="ORF">C0Q70_06563</name>
</gene>
<comment type="caution">
    <text evidence="3">The sequence shown here is derived from an EMBL/GenBank/DDBJ whole genome shotgun (WGS) entry which is preliminary data.</text>
</comment>
<keyword evidence="2" id="KW-0472">Membrane</keyword>
<feature type="transmembrane region" description="Helical" evidence="2">
    <location>
        <begin position="154"/>
        <end position="173"/>
    </location>
</feature>
<accession>A0A2T7PPD6</accession>